<dbReference type="SUPFAM" id="SSF53955">
    <property type="entry name" value="Lysozyme-like"/>
    <property type="match status" value="1"/>
</dbReference>
<gene>
    <name evidence="2" type="ORF">KC678_03945</name>
</gene>
<sequence length="186" mass="21474">MEQADDPSPSKVTYMRESKQKYIFLFFLFLLGISILINIVDPGGRKDSAQQLRVNDYVDVAGETFDFVVQDIEDLKLERVQQIKNQQLLLWQTTSPGAYESIIRDQCALVGCNSEQVIRVMYCESKGNALATNGRYQGLFQHDQYYWIIRAQRYGIPGASIFDPYSQIHVTTRMFSEGLSYLWECQ</sequence>
<reference evidence="2" key="2">
    <citation type="journal article" date="2021" name="Microbiome">
        <title>Successional dynamics and alternative stable states in a saline activated sludge microbial community over 9 years.</title>
        <authorList>
            <person name="Wang Y."/>
            <person name="Ye J."/>
            <person name="Ju F."/>
            <person name="Liu L."/>
            <person name="Boyd J.A."/>
            <person name="Deng Y."/>
            <person name="Parks D.H."/>
            <person name="Jiang X."/>
            <person name="Yin X."/>
            <person name="Woodcroft B.J."/>
            <person name="Tyson G.W."/>
            <person name="Hugenholtz P."/>
            <person name="Polz M.F."/>
            <person name="Zhang T."/>
        </authorList>
    </citation>
    <scope>NUCLEOTIDE SEQUENCE</scope>
    <source>
        <strain evidence="2">HKST-UBA13</strain>
    </source>
</reference>
<dbReference type="EMBL" id="JAGQLJ010000093">
    <property type="protein sequence ID" value="MCA9381392.1"/>
    <property type="molecule type" value="Genomic_DNA"/>
</dbReference>
<dbReference type="InterPro" id="IPR023346">
    <property type="entry name" value="Lysozyme-like_dom_sf"/>
</dbReference>
<dbReference type="Proteomes" id="UP000775877">
    <property type="component" value="Unassembled WGS sequence"/>
</dbReference>
<name>A0A955L1Z0_9BACT</name>
<dbReference type="AlphaFoldDB" id="A0A955L1Z0"/>
<keyword evidence="1" id="KW-0472">Membrane</keyword>
<dbReference type="Gene3D" id="1.10.530.10">
    <property type="match status" value="1"/>
</dbReference>
<evidence type="ECO:0000256" key="1">
    <source>
        <dbReference type="SAM" id="Phobius"/>
    </source>
</evidence>
<keyword evidence="1" id="KW-1133">Transmembrane helix</keyword>
<accession>A0A955L1Z0</accession>
<proteinExistence type="predicted"/>
<feature type="transmembrane region" description="Helical" evidence="1">
    <location>
        <begin position="22"/>
        <end position="40"/>
    </location>
</feature>
<organism evidence="2 3">
    <name type="scientific">Candidatus Dojkabacteria bacterium</name>
    <dbReference type="NCBI Taxonomy" id="2099670"/>
    <lineage>
        <taxon>Bacteria</taxon>
        <taxon>Candidatus Dojkabacteria</taxon>
    </lineage>
</organism>
<comment type="caution">
    <text evidence="2">The sequence shown here is derived from an EMBL/GenBank/DDBJ whole genome shotgun (WGS) entry which is preliminary data.</text>
</comment>
<evidence type="ECO:0000313" key="3">
    <source>
        <dbReference type="Proteomes" id="UP000775877"/>
    </source>
</evidence>
<evidence type="ECO:0000313" key="2">
    <source>
        <dbReference type="EMBL" id="MCA9381392.1"/>
    </source>
</evidence>
<keyword evidence="1" id="KW-0812">Transmembrane</keyword>
<reference evidence="2" key="1">
    <citation type="submission" date="2020-04" db="EMBL/GenBank/DDBJ databases">
        <authorList>
            <person name="Zhang T."/>
        </authorList>
    </citation>
    <scope>NUCLEOTIDE SEQUENCE</scope>
    <source>
        <strain evidence="2">HKST-UBA13</strain>
    </source>
</reference>
<protein>
    <submittedName>
        <fullName evidence="2">Uncharacterized protein</fullName>
    </submittedName>
</protein>